<evidence type="ECO:0000313" key="2">
    <source>
        <dbReference type="Proteomes" id="UP000095282"/>
    </source>
</evidence>
<dbReference type="Proteomes" id="UP000095282">
    <property type="component" value="Unplaced"/>
</dbReference>
<evidence type="ECO:0000313" key="3">
    <source>
        <dbReference type="WBParaSite" id="Csp11.Scaffold630.g19794.t1"/>
    </source>
</evidence>
<organism evidence="2 3">
    <name type="scientific">Caenorhabditis tropicalis</name>
    <dbReference type="NCBI Taxonomy" id="1561998"/>
    <lineage>
        <taxon>Eukaryota</taxon>
        <taxon>Metazoa</taxon>
        <taxon>Ecdysozoa</taxon>
        <taxon>Nematoda</taxon>
        <taxon>Chromadorea</taxon>
        <taxon>Rhabditida</taxon>
        <taxon>Rhabditina</taxon>
        <taxon>Rhabditomorpha</taxon>
        <taxon>Rhabditoidea</taxon>
        <taxon>Rhabditidae</taxon>
        <taxon>Peloderinae</taxon>
        <taxon>Caenorhabditis</taxon>
    </lineage>
</organism>
<evidence type="ECO:0000259" key="1">
    <source>
        <dbReference type="Pfam" id="PF07735"/>
    </source>
</evidence>
<proteinExistence type="predicted"/>
<protein>
    <submittedName>
        <fullName evidence="3">FBA_2 domain-containing protein</fullName>
    </submittedName>
</protein>
<dbReference type="AlphaFoldDB" id="A0A1I7UVL8"/>
<dbReference type="InterPro" id="IPR012885">
    <property type="entry name" value="F-box_Sdz-33"/>
</dbReference>
<dbReference type="WBParaSite" id="Csp11.Scaffold630.g19794.t1">
    <property type="protein sequence ID" value="Csp11.Scaffold630.g19794.t1"/>
    <property type="gene ID" value="Csp11.Scaffold630.g19794"/>
</dbReference>
<feature type="domain" description="Sdz-33 F-box" evidence="1">
    <location>
        <begin position="153"/>
        <end position="215"/>
    </location>
</feature>
<dbReference type="PANTHER" id="PTHR21503">
    <property type="entry name" value="F-BOX-CONTAINING HYPOTHETICAL PROTEIN C.ELEGANS"/>
    <property type="match status" value="1"/>
</dbReference>
<reference evidence="3" key="1">
    <citation type="submission" date="2016-11" db="UniProtKB">
        <authorList>
            <consortium name="WormBaseParasite"/>
        </authorList>
    </citation>
    <scope>IDENTIFICATION</scope>
</reference>
<dbReference type="Pfam" id="PF07735">
    <property type="entry name" value="FBA_2"/>
    <property type="match status" value="1"/>
</dbReference>
<accession>A0A1I7UVL8</accession>
<dbReference type="PANTHER" id="PTHR21503:SF48">
    <property type="entry name" value="F-BOX ASSOCIATED DOMAIN-CONTAINING PROTEIN-RELATED"/>
    <property type="match status" value="1"/>
</dbReference>
<keyword evidence="2" id="KW-1185">Reference proteome</keyword>
<name>A0A1I7UVL8_9PELO</name>
<sequence>MTLNRASFVVLQFLDENVVKRLFYGVDGIDELSELEDTKKHWVIGDVNVPITKDNGREFETYKTYWNNPYIGLRALVSYFTDLFNIPIHFLHFGPFYKNSTNDSRRAVDWVMSRQCSVNSFMIHGHHVDDEIVHYTLNNCQFTEYNTPTSPTFRRSLKYHLKSVEIYNAPWITVENLIELDCCELSITESRLTSEDINRFLRNWARGGSPRLRSLFMGTMTKLEKLTDGLYVKEVSREEKKEYFTWVSLFFSFFTTLYYRNSERQQTIKDSWDIKRDDLRVASIVKNDGISTFFTMVVWPDFYGNLSV</sequence>